<dbReference type="AlphaFoldDB" id="A0A9D4Q3B3"/>
<feature type="compositionally biased region" description="Low complexity" evidence="1">
    <location>
        <begin position="66"/>
        <end position="81"/>
    </location>
</feature>
<organism evidence="2 3">
    <name type="scientific">Rhipicephalus sanguineus</name>
    <name type="common">Brown dog tick</name>
    <name type="synonym">Ixodes sanguineus</name>
    <dbReference type="NCBI Taxonomy" id="34632"/>
    <lineage>
        <taxon>Eukaryota</taxon>
        <taxon>Metazoa</taxon>
        <taxon>Ecdysozoa</taxon>
        <taxon>Arthropoda</taxon>
        <taxon>Chelicerata</taxon>
        <taxon>Arachnida</taxon>
        <taxon>Acari</taxon>
        <taxon>Parasitiformes</taxon>
        <taxon>Ixodida</taxon>
        <taxon>Ixodoidea</taxon>
        <taxon>Ixodidae</taxon>
        <taxon>Rhipicephalinae</taxon>
        <taxon>Rhipicephalus</taxon>
        <taxon>Rhipicephalus</taxon>
    </lineage>
</organism>
<sequence length="144" mass="15320">MIKTCAEFQAAVALRDGVVQELRRQLDESRREAADLRIRVALGGAPATARSFADVVAGRPRDEGVLPASSGPLAGPGPHLGFNGPPIFQDRPGPPVQLQQVAFITPVAAGKAAGYRSRTYLCLPSHLHPGLHVHHLTLQTLPDL</sequence>
<comment type="caution">
    <text evidence="2">The sequence shown here is derived from an EMBL/GenBank/DDBJ whole genome shotgun (WGS) entry which is preliminary data.</text>
</comment>
<accession>A0A9D4Q3B3</accession>
<protein>
    <submittedName>
        <fullName evidence="2">Uncharacterized protein</fullName>
    </submittedName>
</protein>
<dbReference type="EMBL" id="JABSTV010001249">
    <property type="protein sequence ID" value="KAH7963893.1"/>
    <property type="molecule type" value="Genomic_DNA"/>
</dbReference>
<reference evidence="2" key="1">
    <citation type="journal article" date="2020" name="Cell">
        <title>Large-Scale Comparative Analyses of Tick Genomes Elucidate Their Genetic Diversity and Vector Capacities.</title>
        <authorList>
            <consortium name="Tick Genome and Microbiome Consortium (TIGMIC)"/>
            <person name="Jia N."/>
            <person name="Wang J."/>
            <person name="Shi W."/>
            <person name="Du L."/>
            <person name="Sun Y."/>
            <person name="Zhan W."/>
            <person name="Jiang J.F."/>
            <person name="Wang Q."/>
            <person name="Zhang B."/>
            <person name="Ji P."/>
            <person name="Bell-Sakyi L."/>
            <person name="Cui X.M."/>
            <person name="Yuan T.T."/>
            <person name="Jiang B.G."/>
            <person name="Yang W.F."/>
            <person name="Lam T.T."/>
            <person name="Chang Q.C."/>
            <person name="Ding S.J."/>
            <person name="Wang X.J."/>
            <person name="Zhu J.G."/>
            <person name="Ruan X.D."/>
            <person name="Zhao L."/>
            <person name="Wei J.T."/>
            <person name="Ye R.Z."/>
            <person name="Que T.C."/>
            <person name="Du C.H."/>
            <person name="Zhou Y.H."/>
            <person name="Cheng J.X."/>
            <person name="Dai P.F."/>
            <person name="Guo W.B."/>
            <person name="Han X.H."/>
            <person name="Huang E.J."/>
            <person name="Li L.F."/>
            <person name="Wei W."/>
            <person name="Gao Y.C."/>
            <person name="Liu J.Z."/>
            <person name="Shao H.Z."/>
            <person name="Wang X."/>
            <person name="Wang C.C."/>
            <person name="Yang T.C."/>
            <person name="Huo Q.B."/>
            <person name="Li W."/>
            <person name="Chen H.Y."/>
            <person name="Chen S.E."/>
            <person name="Zhou L.G."/>
            <person name="Ni X.B."/>
            <person name="Tian J.H."/>
            <person name="Sheng Y."/>
            <person name="Liu T."/>
            <person name="Pan Y.S."/>
            <person name="Xia L.Y."/>
            <person name="Li J."/>
            <person name="Zhao F."/>
            <person name="Cao W.C."/>
        </authorList>
    </citation>
    <scope>NUCLEOTIDE SEQUENCE</scope>
    <source>
        <strain evidence="2">Rsan-2018</strain>
    </source>
</reference>
<evidence type="ECO:0000256" key="1">
    <source>
        <dbReference type="SAM" id="MobiDB-lite"/>
    </source>
</evidence>
<name>A0A9D4Q3B3_RHISA</name>
<dbReference type="Proteomes" id="UP000821837">
    <property type="component" value="Chromosome 3"/>
</dbReference>
<evidence type="ECO:0000313" key="3">
    <source>
        <dbReference type="Proteomes" id="UP000821837"/>
    </source>
</evidence>
<proteinExistence type="predicted"/>
<feature type="region of interest" description="Disordered" evidence="1">
    <location>
        <begin position="63"/>
        <end position="89"/>
    </location>
</feature>
<reference evidence="2" key="2">
    <citation type="submission" date="2021-09" db="EMBL/GenBank/DDBJ databases">
        <authorList>
            <person name="Jia N."/>
            <person name="Wang J."/>
            <person name="Shi W."/>
            <person name="Du L."/>
            <person name="Sun Y."/>
            <person name="Zhan W."/>
            <person name="Jiang J."/>
            <person name="Wang Q."/>
            <person name="Zhang B."/>
            <person name="Ji P."/>
            <person name="Sakyi L.B."/>
            <person name="Cui X."/>
            <person name="Yuan T."/>
            <person name="Jiang B."/>
            <person name="Yang W."/>
            <person name="Lam T.T.-Y."/>
            <person name="Chang Q."/>
            <person name="Ding S."/>
            <person name="Wang X."/>
            <person name="Zhu J."/>
            <person name="Ruan X."/>
            <person name="Zhao L."/>
            <person name="Wei J."/>
            <person name="Que T."/>
            <person name="Du C."/>
            <person name="Cheng J."/>
            <person name="Dai P."/>
            <person name="Han X."/>
            <person name="Huang E."/>
            <person name="Gao Y."/>
            <person name="Liu J."/>
            <person name="Shao H."/>
            <person name="Ye R."/>
            <person name="Li L."/>
            <person name="Wei W."/>
            <person name="Wang X."/>
            <person name="Wang C."/>
            <person name="Huo Q."/>
            <person name="Li W."/>
            <person name="Guo W."/>
            <person name="Chen H."/>
            <person name="Chen S."/>
            <person name="Zhou L."/>
            <person name="Zhou L."/>
            <person name="Ni X."/>
            <person name="Tian J."/>
            <person name="Zhou Y."/>
            <person name="Sheng Y."/>
            <person name="Liu T."/>
            <person name="Pan Y."/>
            <person name="Xia L."/>
            <person name="Li J."/>
            <person name="Zhao F."/>
            <person name="Cao W."/>
        </authorList>
    </citation>
    <scope>NUCLEOTIDE SEQUENCE</scope>
    <source>
        <strain evidence="2">Rsan-2018</strain>
        <tissue evidence="2">Larvae</tissue>
    </source>
</reference>
<gene>
    <name evidence="2" type="ORF">HPB52_023766</name>
</gene>
<evidence type="ECO:0000313" key="2">
    <source>
        <dbReference type="EMBL" id="KAH7963893.1"/>
    </source>
</evidence>
<keyword evidence="3" id="KW-1185">Reference proteome</keyword>